<proteinExistence type="predicted"/>
<dbReference type="Proteomes" id="UP001327560">
    <property type="component" value="Chromosome 7"/>
</dbReference>
<evidence type="ECO:0000313" key="7">
    <source>
        <dbReference type="Proteomes" id="UP001327560"/>
    </source>
</evidence>
<evidence type="ECO:0000256" key="3">
    <source>
        <dbReference type="ARBA" id="ARBA00022833"/>
    </source>
</evidence>
<evidence type="ECO:0000313" key="6">
    <source>
        <dbReference type="EMBL" id="WOL12840.1"/>
    </source>
</evidence>
<dbReference type="InterPro" id="IPR057136">
    <property type="entry name" value="At2g35280_TPR_dom"/>
</dbReference>
<evidence type="ECO:0000256" key="4">
    <source>
        <dbReference type="PROSITE-ProRule" id="PRU00134"/>
    </source>
</evidence>
<dbReference type="Gene3D" id="6.10.140.2220">
    <property type="match status" value="1"/>
</dbReference>
<dbReference type="PROSITE" id="PS50865">
    <property type="entry name" value="ZF_MYND_2"/>
    <property type="match status" value="1"/>
</dbReference>
<dbReference type="Pfam" id="PF01753">
    <property type="entry name" value="zf-MYND"/>
    <property type="match status" value="1"/>
</dbReference>
<organism evidence="6 7">
    <name type="scientific">Canna indica</name>
    <name type="common">Indian-shot</name>
    <dbReference type="NCBI Taxonomy" id="4628"/>
    <lineage>
        <taxon>Eukaryota</taxon>
        <taxon>Viridiplantae</taxon>
        <taxon>Streptophyta</taxon>
        <taxon>Embryophyta</taxon>
        <taxon>Tracheophyta</taxon>
        <taxon>Spermatophyta</taxon>
        <taxon>Magnoliopsida</taxon>
        <taxon>Liliopsida</taxon>
        <taxon>Zingiberales</taxon>
        <taxon>Cannaceae</taxon>
        <taxon>Canna</taxon>
    </lineage>
</organism>
<feature type="domain" description="MYND-type" evidence="5">
    <location>
        <begin position="318"/>
        <end position="360"/>
    </location>
</feature>
<keyword evidence="1" id="KW-0479">Metal-binding</keyword>
<accession>A0AAQ3QLU2</accession>
<evidence type="ECO:0000256" key="2">
    <source>
        <dbReference type="ARBA" id="ARBA00022771"/>
    </source>
</evidence>
<keyword evidence="7" id="KW-1185">Reference proteome</keyword>
<dbReference type="SUPFAM" id="SSF81383">
    <property type="entry name" value="F-box domain"/>
    <property type="match status" value="1"/>
</dbReference>
<name>A0AAQ3QLU2_9LILI</name>
<dbReference type="InterPro" id="IPR044508">
    <property type="entry name" value="At5g50450/At1g67340-like"/>
</dbReference>
<dbReference type="Gene3D" id="1.25.40.10">
    <property type="entry name" value="Tetratricopeptide repeat domain"/>
    <property type="match status" value="1"/>
</dbReference>
<reference evidence="6 7" key="1">
    <citation type="submission" date="2023-10" db="EMBL/GenBank/DDBJ databases">
        <title>Chromosome-scale genome assembly provides insights into flower coloration mechanisms of Canna indica.</title>
        <authorList>
            <person name="Li C."/>
        </authorList>
    </citation>
    <scope>NUCLEOTIDE SEQUENCE [LARGE SCALE GENOMIC DNA]</scope>
    <source>
        <tissue evidence="6">Flower</tissue>
    </source>
</reference>
<dbReference type="GO" id="GO:0008270">
    <property type="term" value="F:zinc ion binding"/>
    <property type="evidence" value="ECO:0007669"/>
    <property type="project" value="UniProtKB-KW"/>
</dbReference>
<dbReference type="PANTHER" id="PTHR46758:SF2">
    <property type="entry name" value="OJ1485_B09.11 PROTEIN"/>
    <property type="match status" value="1"/>
</dbReference>
<keyword evidence="3" id="KW-0862">Zinc</keyword>
<dbReference type="PANTHER" id="PTHR46758">
    <property type="entry name" value="MYND DOMAIN-CONTAINING"/>
    <property type="match status" value="1"/>
</dbReference>
<dbReference type="InterPro" id="IPR036047">
    <property type="entry name" value="F-box-like_dom_sf"/>
</dbReference>
<evidence type="ECO:0000259" key="5">
    <source>
        <dbReference type="PROSITE" id="PS50865"/>
    </source>
</evidence>
<evidence type="ECO:0000256" key="1">
    <source>
        <dbReference type="ARBA" id="ARBA00022723"/>
    </source>
</evidence>
<keyword evidence="2 4" id="KW-0863">Zinc-finger</keyword>
<sequence>MRTRSGLRYPQLQSSDDDACWKRKQWLPAGVEEEACCRWIGKEIIRGKRRRRLPVDDDEVVLWEHCEEEERPDLFEELPEDLVVLILGKLSASADCPADLVSVIMTCKRLNRSGLDPVVLAKASPASITIRFENWSESAHEFLKKCADAGNLEALYSLGMIRFYCLENRQGGIALMARAALRSHAAALYSLAVIQFNGSGGSKDSKDLRAGVALCARAATLGHIDALRELGHCLQDGYGIRQNVPAGRRFLFQANSREAAAFVEDHQMLCDLMNSSCALLSDYGCNVPPTEPHPANRFLLEWFASKGTREKGLRLCSHSGCGRPETRQHEFRRCSVCGRVNYCSRACQALHWKMAHKDNCFPLAVAAPQWADAEAGGAVQEAINQ</sequence>
<dbReference type="InterPro" id="IPR002893">
    <property type="entry name" value="Znf_MYND"/>
</dbReference>
<dbReference type="EMBL" id="CP136896">
    <property type="protein sequence ID" value="WOL12840.1"/>
    <property type="molecule type" value="Genomic_DNA"/>
</dbReference>
<dbReference type="AlphaFoldDB" id="A0AAQ3QLU2"/>
<gene>
    <name evidence="6" type="ORF">Cni_G21608</name>
</gene>
<dbReference type="InterPro" id="IPR011990">
    <property type="entry name" value="TPR-like_helical_dom_sf"/>
</dbReference>
<dbReference type="SUPFAM" id="SSF81901">
    <property type="entry name" value="HCP-like"/>
    <property type="match status" value="1"/>
</dbReference>
<dbReference type="SUPFAM" id="SSF144232">
    <property type="entry name" value="HIT/MYND zinc finger-like"/>
    <property type="match status" value="1"/>
</dbReference>
<dbReference type="CDD" id="cd09917">
    <property type="entry name" value="F-box_SF"/>
    <property type="match status" value="1"/>
</dbReference>
<protein>
    <recommendedName>
        <fullName evidence="5">MYND-type domain-containing protein</fullName>
    </recommendedName>
</protein>
<dbReference type="Pfam" id="PF23310">
    <property type="entry name" value="TPR_27"/>
    <property type="match status" value="1"/>
</dbReference>
<dbReference type="FunFam" id="6.10.140.2220:FF:000033">
    <property type="entry name" value="Predicted protein"/>
    <property type="match status" value="1"/>
</dbReference>